<evidence type="ECO:0000313" key="1">
    <source>
        <dbReference type="EMBL" id="SDL96440.1"/>
    </source>
</evidence>
<evidence type="ECO:0000313" key="2">
    <source>
        <dbReference type="Proteomes" id="UP000182347"/>
    </source>
</evidence>
<dbReference type="Proteomes" id="UP000182347">
    <property type="component" value="Unassembled WGS sequence"/>
</dbReference>
<gene>
    <name evidence="1" type="ORF">SAMN05216244_1375</name>
</gene>
<organism evidence="1 2">
    <name type="scientific">Sediminibacillus halophilus</name>
    <dbReference type="NCBI Taxonomy" id="482461"/>
    <lineage>
        <taxon>Bacteria</taxon>
        <taxon>Bacillati</taxon>
        <taxon>Bacillota</taxon>
        <taxon>Bacilli</taxon>
        <taxon>Bacillales</taxon>
        <taxon>Bacillaceae</taxon>
        <taxon>Sediminibacillus</taxon>
    </lineage>
</organism>
<dbReference type="STRING" id="482461.SAMN05216244_1375"/>
<name>A0A1G9PCE3_9BACI</name>
<keyword evidence="2" id="KW-1185">Reference proteome</keyword>
<dbReference type="RefSeq" id="WP_074598042.1">
    <property type="nucleotide sequence ID" value="NZ_FNHF01000001.1"/>
</dbReference>
<proteinExistence type="predicted"/>
<dbReference type="EMBL" id="FNHF01000001">
    <property type="protein sequence ID" value="SDL96440.1"/>
    <property type="molecule type" value="Genomic_DNA"/>
</dbReference>
<protein>
    <submittedName>
        <fullName evidence="1">Uncharacterized protein</fullName>
    </submittedName>
</protein>
<dbReference type="AlphaFoldDB" id="A0A1G9PCE3"/>
<sequence length="65" mass="7855">MKQEHDLITEFITQMEPKIKKSIKYTSFQERDDLEQEIKLKMVETVSRGVIKETPGFWEFKQSFE</sequence>
<reference evidence="2" key="1">
    <citation type="submission" date="2016-10" db="EMBL/GenBank/DDBJ databases">
        <authorList>
            <person name="Varghese N."/>
            <person name="Submissions S."/>
        </authorList>
    </citation>
    <scope>NUCLEOTIDE SEQUENCE [LARGE SCALE GENOMIC DNA]</scope>
    <source>
        <strain evidence="2">CGMCC 1.6199</strain>
    </source>
</reference>
<dbReference type="OrthoDB" id="2658921at2"/>
<accession>A0A1G9PCE3</accession>